<evidence type="ECO:0000256" key="2">
    <source>
        <dbReference type="ARBA" id="ARBA00006690"/>
    </source>
</evidence>
<keyword evidence="8" id="KW-1185">Reference proteome</keyword>
<dbReference type="RefSeq" id="XP_031564880.1">
    <property type="nucleotide sequence ID" value="XM_031709020.1"/>
</dbReference>
<feature type="transmembrane region" description="Helical" evidence="7">
    <location>
        <begin position="385"/>
        <end position="406"/>
    </location>
</feature>
<organism evidence="8 9">
    <name type="scientific">Actinia tenebrosa</name>
    <name type="common">Australian red waratah sea anemone</name>
    <dbReference type="NCBI Taxonomy" id="6105"/>
    <lineage>
        <taxon>Eukaryota</taxon>
        <taxon>Metazoa</taxon>
        <taxon>Cnidaria</taxon>
        <taxon>Anthozoa</taxon>
        <taxon>Hexacorallia</taxon>
        <taxon>Actiniaria</taxon>
        <taxon>Actiniidae</taxon>
        <taxon>Actinia</taxon>
    </lineage>
</organism>
<proteinExistence type="inferred from homology"/>
<feature type="transmembrane region" description="Helical" evidence="7">
    <location>
        <begin position="189"/>
        <end position="208"/>
    </location>
</feature>
<protein>
    <submittedName>
        <fullName evidence="9">Uncharacterized protein LOC116300205</fullName>
    </submittedName>
</protein>
<evidence type="ECO:0000256" key="5">
    <source>
        <dbReference type="ARBA" id="ARBA00022989"/>
    </source>
</evidence>
<feature type="transmembrane region" description="Helical" evidence="7">
    <location>
        <begin position="40"/>
        <end position="62"/>
    </location>
</feature>
<dbReference type="PANTHER" id="PTHR31326:SF1">
    <property type="entry name" value="PROTEIN CLT2, CHLOROPLASTIC"/>
    <property type="match status" value="1"/>
</dbReference>
<dbReference type="Pfam" id="PF08627">
    <property type="entry name" value="CRT-like"/>
    <property type="match status" value="1"/>
</dbReference>
<dbReference type="InterPro" id="IPR013936">
    <property type="entry name" value="CRT-like"/>
</dbReference>
<feature type="transmembrane region" description="Helical" evidence="7">
    <location>
        <begin position="158"/>
        <end position="177"/>
    </location>
</feature>
<evidence type="ECO:0000313" key="8">
    <source>
        <dbReference type="Proteomes" id="UP000515163"/>
    </source>
</evidence>
<feature type="transmembrane region" description="Helical" evidence="7">
    <location>
        <begin position="326"/>
        <end position="346"/>
    </location>
</feature>
<dbReference type="KEGG" id="aten:116300205"/>
<dbReference type="SUPFAM" id="SSF103481">
    <property type="entry name" value="Multidrug resistance efflux transporter EmrE"/>
    <property type="match status" value="1"/>
</dbReference>
<dbReference type="OrthoDB" id="6335830at2759"/>
<feature type="transmembrane region" description="Helical" evidence="7">
    <location>
        <begin position="267"/>
        <end position="288"/>
    </location>
</feature>
<evidence type="ECO:0000256" key="4">
    <source>
        <dbReference type="ARBA" id="ARBA00022692"/>
    </source>
</evidence>
<dbReference type="PANTHER" id="PTHR31326">
    <property type="entry name" value="PROTEIN CLT2, CHLOROPLASTIC"/>
    <property type="match status" value="1"/>
</dbReference>
<evidence type="ECO:0000256" key="1">
    <source>
        <dbReference type="ARBA" id="ARBA00004141"/>
    </source>
</evidence>
<sequence length="437" mass="49022">MVKNTQKNDFIDHNDTIQSENSSSYTIEERKSNIKFKIQTLFFAFVIILSQVGQKVTLPLWIDSAGLKGAIRYINISSFNRTSFSQTKPFMDQYFVLIFSGFSFSIFFGIALVGKSLVNNFRKYDRRISHKKIFFVGLSCAVSAIFIVYGSSGTRTAPYLQAILMNVSIPSTLLLRLFLLKKRPTKRKLVCAVATVLSLFVCLLPSIFPNIDPRHNKNKDEGGASGLAGILWPLCFMLGYVLASLSNVMQENLVKFQHSFSKTKVDLLYLMFMMTVFQFLVLLVSFWVDAIPFFGNVDSIQKVASNCLFGARCSIGLSECSFYPGLYALLFIVSNCSYVIVTANLLRYCEGATLLAIISAVVTPLGFLFWTLFKEQPSFHWHPEVSITVWLNIAGLVVMVPSIYFYNTGEPEKAAASTDRLSETSPLLQEPFEGGNH</sequence>
<dbReference type="GO" id="GO:0016020">
    <property type="term" value="C:membrane"/>
    <property type="evidence" value="ECO:0007669"/>
    <property type="project" value="UniProtKB-SubCell"/>
</dbReference>
<evidence type="ECO:0000256" key="7">
    <source>
        <dbReference type="SAM" id="Phobius"/>
    </source>
</evidence>
<feature type="transmembrane region" description="Helical" evidence="7">
    <location>
        <begin position="94"/>
        <end position="113"/>
    </location>
</feature>
<comment type="similarity">
    <text evidence="2">Belongs to the CRT-like transporter family.</text>
</comment>
<keyword evidence="4 7" id="KW-0812">Transmembrane</keyword>
<evidence type="ECO:0000313" key="9">
    <source>
        <dbReference type="RefSeq" id="XP_031564880.1"/>
    </source>
</evidence>
<evidence type="ECO:0000256" key="6">
    <source>
        <dbReference type="ARBA" id="ARBA00023136"/>
    </source>
</evidence>
<dbReference type="GeneID" id="116300205"/>
<dbReference type="InterPro" id="IPR037185">
    <property type="entry name" value="EmrE-like"/>
</dbReference>
<name>A0A6P8IEW8_ACTTE</name>
<accession>A0A6P8IEW8</accession>
<dbReference type="AlphaFoldDB" id="A0A6P8IEW8"/>
<feature type="transmembrane region" description="Helical" evidence="7">
    <location>
        <begin position="133"/>
        <end position="152"/>
    </location>
</feature>
<keyword evidence="6 7" id="KW-0472">Membrane</keyword>
<keyword evidence="3" id="KW-0813">Transport</keyword>
<dbReference type="Proteomes" id="UP000515163">
    <property type="component" value="Unplaced"/>
</dbReference>
<feature type="transmembrane region" description="Helical" evidence="7">
    <location>
        <begin position="353"/>
        <end position="373"/>
    </location>
</feature>
<dbReference type="InParanoid" id="A0A6P8IEW8"/>
<comment type="subcellular location">
    <subcellularLocation>
        <location evidence="1">Membrane</location>
        <topology evidence="1">Multi-pass membrane protein</topology>
    </subcellularLocation>
</comment>
<reference evidence="9" key="1">
    <citation type="submission" date="2025-08" db="UniProtKB">
        <authorList>
            <consortium name="RefSeq"/>
        </authorList>
    </citation>
    <scope>IDENTIFICATION</scope>
    <source>
        <tissue evidence="9">Tentacle</tissue>
    </source>
</reference>
<keyword evidence="5 7" id="KW-1133">Transmembrane helix</keyword>
<evidence type="ECO:0000256" key="3">
    <source>
        <dbReference type="ARBA" id="ARBA00022448"/>
    </source>
</evidence>
<gene>
    <name evidence="9" type="primary">LOC116300205</name>
</gene>
<feature type="transmembrane region" description="Helical" evidence="7">
    <location>
        <begin position="228"/>
        <end position="246"/>
    </location>
</feature>